<dbReference type="HOGENOM" id="CLU_024970_6_0_11"/>
<dbReference type="KEGG" id="ahe:Arch_0009"/>
<evidence type="ECO:0000313" key="3">
    <source>
        <dbReference type="Proteomes" id="UP000000376"/>
    </source>
</evidence>
<dbReference type="Pfam" id="PF04326">
    <property type="entry name" value="SLFN_AlbA_2"/>
    <property type="match status" value="1"/>
</dbReference>
<keyword evidence="3" id="KW-1185">Reference proteome</keyword>
<dbReference type="STRING" id="644284.Arch_0009"/>
<dbReference type="PANTHER" id="PTHR30595">
    <property type="entry name" value="GLPR-RELATED TRANSCRIPTIONAL REPRESSOR"/>
    <property type="match status" value="1"/>
</dbReference>
<dbReference type="Gene3D" id="1.10.10.10">
    <property type="entry name" value="Winged helix-like DNA-binding domain superfamily/Winged helix DNA-binding domain"/>
    <property type="match status" value="1"/>
</dbReference>
<organism evidence="2 3">
    <name type="scientific">Arcanobacterium haemolyticum (strain ATCC 9345 / DSM 20595 / CCM 5947 / CCUG 17215 / LMG 16163 / NBRC 15585 / NCTC 8452 / 11018)</name>
    <dbReference type="NCBI Taxonomy" id="644284"/>
    <lineage>
        <taxon>Bacteria</taxon>
        <taxon>Bacillati</taxon>
        <taxon>Actinomycetota</taxon>
        <taxon>Actinomycetes</taxon>
        <taxon>Actinomycetales</taxon>
        <taxon>Actinomycetaceae</taxon>
        <taxon>Arcanobacterium</taxon>
    </lineage>
</organism>
<protein>
    <submittedName>
        <fullName evidence="2">Transcriptional regulator</fullName>
    </submittedName>
</protein>
<dbReference type="InterPro" id="IPR038475">
    <property type="entry name" value="RecG_C_sf"/>
</dbReference>
<dbReference type="InterPro" id="IPR007421">
    <property type="entry name" value="Schlafen_AlbA_2_dom"/>
</dbReference>
<evidence type="ECO:0000313" key="2">
    <source>
        <dbReference type="EMBL" id="ADH91777.1"/>
    </source>
</evidence>
<feature type="domain" description="Schlafen AlbA-2" evidence="1">
    <location>
        <begin position="23"/>
        <end position="138"/>
    </location>
</feature>
<sequence length="578" mass="64836">MEWDENLLHKTLKQLRLFGDDTTLIECKRAKEGTPKNLGETLCAFANMPEGGTILLGVDERSGFRVTGVPDPAQLEKSVTSLCRNAVDPAPQVSFTHIKAYGKDVVAVTVHSLQPSEKPARYRGTAYLRQADGDYAMNSNDFRMLQISALHSSERENFDRRVLPGTSIAELDSTLLDTYLRNVRRNSTRLSKIDDDARLLQILNITDSDGNLRLGGLYALGYFPQTTEPALGATVAVRLARTDSLKRNQNLKDLEGPLPELINEAMLWIQQNTNTVTAYKPNGHMVDRPEFPPSAIREVVANAFVHRDLGPTLDVGKRVDIRVSDKALIIQNPGGLQGISVAQLESSELTKAAVNQRLYEIAKNLHTDDGQRVIEGEGGGIREVLAAVHEARLHPPKFIDTGTQFKVIFPRGERFNEEDKEWLDSHEITLNAMQEDLLIALREGARISFSYLCREYHYLSEKALRSAVNQLIERDIIVETDEGLALYNFAFSPKEKREAQPDREVTRVPNDLSKLGKNVPIVYNLLFSSDSLTLKDILFRTELTENQVRYALGPLLEQKLVEMRGGQGNRGTQYYIPR</sequence>
<dbReference type="Proteomes" id="UP000000376">
    <property type="component" value="Chromosome"/>
</dbReference>
<dbReference type="Gene3D" id="3.30.950.30">
    <property type="entry name" value="Schlafen, AAA domain"/>
    <property type="match status" value="1"/>
</dbReference>
<dbReference type="OrthoDB" id="9805115at2"/>
<dbReference type="RefSeq" id="WP_013169275.1">
    <property type="nucleotide sequence ID" value="NC_014218.1"/>
</dbReference>
<dbReference type="Gene3D" id="3.30.565.60">
    <property type="match status" value="1"/>
</dbReference>
<dbReference type="Pfam" id="PF13749">
    <property type="entry name" value="HATPase_c_4"/>
    <property type="match status" value="1"/>
</dbReference>
<accession>D7BLH8</accession>
<dbReference type="InterPro" id="IPR036388">
    <property type="entry name" value="WH-like_DNA-bd_sf"/>
</dbReference>
<evidence type="ECO:0000259" key="1">
    <source>
        <dbReference type="Pfam" id="PF04326"/>
    </source>
</evidence>
<dbReference type="eggNOG" id="COG2865">
    <property type="taxonomic scope" value="Bacteria"/>
</dbReference>
<dbReference type="PANTHER" id="PTHR30595:SF6">
    <property type="entry name" value="SCHLAFEN ALBA-2 DOMAIN-CONTAINING PROTEIN"/>
    <property type="match status" value="1"/>
</dbReference>
<gene>
    <name evidence="2" type="ordered locus">Arch_0009</name>
</gene>
<dbReference type="AlphaFoldDB" id="D7BLH8"/>
<dbReference type="InterPro" id="IPR038461">
    <property type="entry name" value="Schlafen_AlbA_2_dom_sf"/>
</dbReference>
<proteinExistence type="predicted"/>
<reference evidence="2 3" key="1">
    <citation type="journal article" date="2010" name="Stand. Genomic Sci.">
        <title>Complete genome sequence of Arcanobacterium haemolyticum type strain (11018).</title>
        <authorList>
            <person name="Yasawong M."/>
            <person name="Teshima H."/>
            <person name="Lapidus A."/>
            <person name="Nolan M."/>
            <person name="Lucas S."/>
            <person name="Glavina Del Rio T."/>
            <person name="Tice H."/>
            <person name="Cheng J."/>
            <person name="Bruce D."/>
            <person name="Detter C."/>
            <person name="Tapia R."/>
            <person name="Han C."/>
            <person name="Goodwin L."/>
            <person name="Pitluck S."/>
            <person name="Liolios K."/>
            <person name="Ivanova N."/>
            <person name="Mavromatis K."/>
            <person name="Mikhailova N."/>
            <person name="Pati A."/>
            <person name="Chen A."/>
            <person name="Palaniappan K."/>
            <person name="Land M."/>
            <person name="Hauser L."/>
            <person name="Chang Y."/>
            <person name="Jeffries C."/>
            <person name="Rohde M."/>
            <person name="Sikorski J."/>
            <person name="Pukall R."/>
            <person name="Goker M."/>
            <person name="Woyke T."/>
            <person name="Bristow J."/>
            <person name="Eisen J."/>
            <person name="Markowitz V."/>
            <person name="Hugenholtz P."/>
            <person name="Kyrpides N."/>
            <person name="Klenk H."/>
        </authorList>
    </citation>
    <scope>NUCLEOTIDE SEQUENCE [LARGE SCALE GENOMIC DNA]</scope>
    <source>
        <strain evidence="3">ATCC 9345 / DSM 20595 / CCUG 17215 / LMG 16163 / NBRC 15585 / NCTC 8452 / 11018</strain>
    </source>
</reference>
<name>D7BLH8_ARCHD</name>
<dbReference type="EMBL" id="CP002045">
    <property type="protein sequence ID" value="ADH91777.1"/>
    <property type="molecule type" value="Genomic_DNA"/>
</dbReference>